<evidence type="ECO:0000259" key="1">
    <source>
        <dbReference type="PROSITE" id="PS50851"/>
    </source>
</evidence>
<gene>
    <name evidence="2" type="ORF">SUTH_03422</name>
</gene>
<dbReference type="STRING" id="1223802.SUTH_03422"/>
<dbReference type="GO" id="GO:0006935">
    <property type="term" value="P:chemotaxis"/>
    <property type="evidence" value="ECO:0007669"/>
    <property type="project" value="InterPro"/>
</dbReference>
<reference evidence="2 3" key="1">
    <citation type="journal article" date="2014" name="Syst. Appl. Microbiol.">
        <title>Complete genomes of freshwater sulfur oxidizers Sulfuricella denitrificans skB26 and Sulfuritalea hydrogenivorans sk43H: genetic insights into the sulfur oxidation pathway of betaproteobacteria.</title>
        <authorList>
            <person name="Watanabe T."/>
            <person name="Kojima H."/>
            <person name="Fukui M."/>
        </authorList>
    </citation>
    <scope>NUCLEOTIDE SEQUENCE [LARGE SCALE GENOMIC DNA]</scope>
    <source>
        <strain evidence="2">DSM22779</strain>
    </source>
</reference>
<dbReference type="InterPro" id="IPR036061">
    <property type="entry name" value="CheW-like_dom_sf"/>
</dbReference>
<feature type="domain" description="CheW-like" evidence="1">
    <location>
        <begin position="27"/>
        <end position="175"/>
    </location>
</feature>
<dbReference type="SUPFAM" id="SSF50341">
    <property type="entry name" value="CheW-like"/>
    <property type="match status" value="1"/>
</dbReference>
<accession>W0SJC0</accession>
<dbReference type="InterPro" id="IPR002545">
    <property type="entry name" value="CheW-lke_dom"/>
</dbReference>
<evidence type="ECO:0000313" key="2">
    <source>
        <dbReference type="EMBL" id="BAO31192.1"/>
    </source>
</evidence>
<dbReference type="AlphaFoldDB" id="W0SJC0"/>
<dbReference type="EMBL" id="AP012547">
    <property type="protein sequence ID" value="BAO31192.1"/>
    <property type="molecule type" value="Genomic_DNA"/>
</dbReference>
<dbReference type="Gene3D" id="2.40.50.180">
    <property type="entry name" value="CheA-289, Domain 4"/>
    <property type="match status" value="1"/>
</dbReference>
<keyword evidence="3" id="KW-1185">Reference proteome</keyword>
<dbReference type="RefSeq" id="WP_041100972.1">
    <property type="nucleotide sequence ID" value="NZ_AP012547.1"/>
</dbReference>
<dbReference type="PROSITE" id="PS50851">
    <property type="entry name" value="CHEW"/>
    <property type="match status" value="1"/>
</dbReference>
<dbReference type="Proteomes" id="UP000031637">
    <property type="component" value="Chromosome"/>
</dbReference>
<dbReference type="GO" id="GO:0007165">
    <property type="term" value="P:signal transduction"/>
    <property type="evidence" value="ECO:0007669"/>
    <property type="project" value="InterPro"/>
</dbReference>
<name>W0SJC0_9PROT</name>
<dbReference type="Pfam" id="PF01584">
    <property type="entry name" value="CheW"/>
    <property type="match status" value="1"/>
</dbReference>
<evidence type="ECO:0000313" key="3">
    <source>
        <dbReference type="Proteomes" id="UP000031637"/>
    </source>
</evidence>
<organism evidence="2 3">
    <name type="scientific">Sulfuritalea hydrogenivorans sk43H</name>
    <dbReference type="NCBI Taxonomy" id="1223802"/>
    <lineage>
        <taxon>Bacteria</taxon>
        <taxon>Pseudomonadati</taxon>
        <taxon>Pseudomonadota</taxon>
        <taxon>Betaproteobacteria</taxon>
        <taxon>Nitrosomonadales</taxon>
        <taxon>Sterolibacteriaceae</taxon>
        <taxon>Sulfuritalea</taxon>
    </lineage>
</organism>
<proteinExistence type="predicted"/>
<protein>
    <submittedName>
        <fullName evidence="2">Pilus biogenesis protein</fullName>
    </submittedName>
</protein>
<dbReference type="KEGG" id="shd:SUTH_03422"/>
<sequence length="180" mass="19202">MAKRISLREFQQGLSERLVSARRGEGGQALLGVESGADDLPGGSHWLIDLADSGEVSPLPQLTPAPLTKPWFAGIANIRGVLYSVVDFSAWRGGAPTPINAQSRLLLVGARHGINSALLVRRALGLRPQLQMHAAGEARVGAGDTAPWLGGRFKDAQDVTWTQLRIPALLADPNYLDIAL</sequence>
<dbReference type="HOGENOM" id="CLU_048995_6_0_4"/>
<dbReference type="OrthoDB" id="5298045at2"/>